<protein>
    <submittedName>
        <fullName evidence="4">DNA-binding transcriptional regulator, AcrR family</fullName>
    </submittedName>
</protein>
<keyword evidence="5" id="KW-1185">Reference proteome</keyword>
<feature type="domain" description="HTH tetR-type" evidence="3">
    <location>
        <begin position="2"/>
        <end position="62"/>
    </location>
</feature>
<dbReference type="STRING" id="634771.SAMN04488128_1011041"/>
<dbReference type="PANTHER" id="PTHR43479:SF11">
    <property type="entry name" value="ACREF_ENVCD OPERON REPRESSOR-RELATED"/>
    <property type="match status" value="1"/>
</dbReference>
<dbReference type="RefSeq" id="WP_078667668.1">
    <property type="nucleotide sequence ID" value="NZ_FUWZ01000001.1"/>
</dbReference>
<dbReference type="InterPro" id="IPR001647">
    <property type="entry name" value="HTH_TetR"/>
</dbReference>
<dbReference type="PROSITE" id="PS01081">
    <property type="entry name" value="HTH_TETR_1"/>
    <property type="match status" value="1"/>
</dbReference>
<evidence type="ECO:0000313" key="5">
    <source>
        <dbReference type="Proteomes" id="UP000190367"/>
    </source>
</evidence>
<dbReference type="GO" id="GO:0003677">
    <property type="term" value="F:DNA binding"/>
    <property type="evidence" value="ECO:0007669"/>
    <property type="project" value="UniProtKB-UniRule"/>
</dbReference>
<evidence type="ECO:0000256" key="1">
    <source>
        <dbReference type="ARBA" id="ARBA00023125"/>
    </source>
</evidence>
<dbReference type="InterPro" id="IPR023772">
    <property type="entry name" value="DNA-bd_HTH_TetR-type_CS"/>
</dbReference>
<accession>A0A1T4MBR2</accession>
<proteinExistence type="predicted"/>
<sequence length="199" mass="23417">MKEEWHQLLDSSISLFARKGIRATSTDEIARDSGLHKRCFYEHFNSKECLVARIIHTWLEKTERYLSFNRHISSSAVIEMSNFFRVSERVVQTIQPVFFRDLQELYPAIWASVIQFREGPLAAFLRQNIQRGLKEDVYRRNLDLALLEKLYFTPLQLVMEDRIPPDCPIPSACRELNIIYLHGLVNLKGMKLIYDKQVN</sequence>
<dbReference type="PRINTS" id="PR00455">
    <property type="entry name" value="HTHTETR"/>
</dbReference>
<keyword evidence="1 2" id="KW-0238">DNA-binding</keyword>
<evidence type="ECO:0000259" key="3">
    <source>
        <dbReference type="PROSITE" id="PS50977"/>
    </source>
</evidence>
<dbReference type="AlphaFoldDB" id="A0A1T4MBR2"/>
<evidence type="ECO:0000313" key="4">
    <source>
        <dbReference type="EMBL" id="SJZ64345.1"/>
    </source>
</evidence>
<dbReference type="EMBL" id="FUWZ01000001">
    <property type="protein sequence ID" value="SJZ64345.1"/>
    <property type="molecule type" value="Genomic_DNA"/>
</dbReference>
<dbReference type="PANTHER" id="PTHR43479">
    <property type="entry name" value="ACREF/ENVCD OPERON REPRESSOR-RELATED"/>
    <property type="match status" value="1"/>
</dbReference>
<reference evidence="5" key="1">
    <citation type="submission" date="2017-02" db="EMBL/GenBank/DDBJ databases">
        <authorList>
            <person name="Varghese N."/>
            <person name="Submissions S."/>
        </authorList>
    </citation>
    <scope>NUCLEOTIDE SEQUENCE [LARGE SCALE GENOMIC DNA]</scope>
    <source>
        <strain evidence="5">DSM 22224</strain>
    </source>
</reference>
<evidence type="ECO:0000256" key="2">
    <source>
        <dbReference type="PROSITE-ProRule" id="PRU00335"/>
    </source>
</evidence>
<organism evidence="4 5">
    <name type="scientific">Chitinophaga eiseniae</name>
    <dbReference type="NCBI Taxonomy" id="634771"/>
    <lineage>
        <taxon>Bacteria</taxon>
        <taxon>Pseudomonadati</taxon>
        <taxon>Bacteroidota</taxon>
        <taxon>Chitinophagia</taxon>
        <taxon>Chitinophagales</taxon>
        <taxon>Chitinophagaceae</taxon>
        <taxon>Chitinophaga</taxon>
    </lineage>
</organism>
<dbReference type="Pfam" id="PF00440">
    <property type="entry name" value="TetR_N"/>
    <property type="match status" value="1"/>
</dbReference>
<feature type="DNA-binding region" description="H-T-H motif" evidence="2">
    <location>
        <begin position="25"/>
        <end position="44"/>
    </location>
</feature>
<dbReference type="Proteomes" id="UP000190367">
    <property type="component" value="Unassembled WGS sequence"/>
</dbReference>
<dbReference type="SUPFAM" id="SSF46689">
    <property type="entry name" value="Homeodomain-like"/>
    <property type="match status" value="1"/>
</dbReference>
<name>A0A1T4MBR2_9BACT</name>
<dbReference type="InterPro" id="IPR050624">
    <property type="entry name" value="HTH-type_Tx_Regulator"/>
</dbReference>
<dbReference type="OrthoDB" id="6430772at2"/>
<gene>
    <name evidence="4" type="ORF">SAMN04488128_1011041</name>
</gene>
<dbReference type="Gene3D" id="1.10.357.10">
    <property type="entry name" value="Tetracycline Repressor, domain 2"/>
    <property type="match status" value="1"/>
</dbReference>
<dbReference type="PROSITE" id="PS50977">
    <property type="entry name" value="HTH_TETR_2"/>
    <property type="match status" value="1"/>
</dbReference>
<dbReference type="InterPro" id="IPR009057">
    <property type="entry name" value="Homeodomain-like_sf"/>
</dbReference>